<dbReference type="GeneID" id="109485364"/>
<name>A0A6P5AR43_BRABE</name>
<keyword evidence="3" id="KW-1185">Reference proteome</keyword>
<dbReference type="Gene3D" id="1.10.533.10">
    <property type="entry name" value="Death Domain, Fas"/>
    <property type="match status" value="1"/>
</dbReference>
<dbReference type="CDD" id="cd00882">
    <property type="entry name" value="Ras_like_GTPase"/>
    <property type="match status" value="1"/>
</dbReference>
<feature type="signal peptide" evidence="1">
    <location>
        <begin position="1"/>
        <end position="22"/>
    </location>
</feature>
<proteinExistence type="predicted"/>
<protein>
    <submittedName>
        <fullName evidence="4">Uncharacterized protein LOC109485364</fullName>
    </submittedName>
</protein>
<dbReference type="RefSeq" id="XP_019644481.1">
    <property type="nucleotide sequence ID" value="XM_019788922.1"/>
</dbReference>
<dbReference type="Gene3D" id="1.10.150.50">
    <property type="entry name" value="Transcription Factor, Ets-1"/>
    <property type="match status" value="1"/>
</dbReference>
<dbReference type="Pfam" id="PF02758">
    <property type="entry name" value="PYRIN"/>
    <property type="match status" value="1"/>
</dbReference>
<dbReference type="SUPFAM" id="SSF47769">
    <property type="entry name" value="SAM/Pointed domain"/>
    <property type="match status" value="1"/>
</dbReference>
<dbReference type="SUPFAM" id="SSF52540">
    <property type="entry name" value="P-loop containing nucleoside triphosphate hydrolases"/>
    <property type="match status" value="1"/>
</dbReference>
<reference evidence="4" key="1">
    <citation type="submission" date="2025-08" db="UniProtKB">
        <authorList>
            <consortium name="RefSeq"/>
        </authorList>
    </citation>
    <scope>IDENTIFICATION</scope>
    <source>
        <tissue evidence="4">Gonad</tissue>
    </source>
</reference>
<dbReference type="InterPro" id="IPR027417">
    <property type="entry name" value="P-loop_NTPase"/>
</dbReference>
<accession>A0A6P5AR43</accession>
<sequence>MFVVFLVVFLAVGVPSPGLVSTAPAPAKEDFFTRQIWSELKKLASTVERHEEMLVQIELFFTHVKGVEAKVSVLEEKLMEIREKISADPDDPQQVEEAENLQLPSAEENQETACRNEDGYQSLGCWRDTYRRAIPSLERQDPLLDGHYSERQDALTKCYTVARALGMKIFALQNGGWCAGSPDENVNFKVYGPSTQCYIGGEGGPFSNHVYEIIDTNCDTEEKSISFRVAQVHHATSRVTHGNHSVMAAAGGDEPRRPPGPAHLYGSYKKLLLGIFDDMDNGEYRSFKHHLDCVVSSDNVSIPKARIMRAKRLDMPDLILRYIPRREALQVVARILQELPNVQLLERIQQFTHPEPGSFGNMVLQIKHAAESEEDYLRTCQDIADALNRCSQGLGNLILDEVRHRECVLVKYLLNVEELSLKRPADIIQKMASEQCKKELRHLGVIYITVEDSTLFTGELHNDPRAWDHVEVTQWVGRILLPSDQTATIPDLRMTGAEICARPQTWFTDEFPVGIGKVLYTDLQERRDDVAHQRKFGGRQEENERVVEKTSATFLVSAYLMSMILTLLGQHRGKAGDILEYLRSLIQVTERQSKKTLHSGDFNYSWASKNIIKERSSLPSSAASVVFGSKAIAISREAYSQVVTSVVEAMEVVGAPLEVKIKSPWLGLRRAITIVVCFAAGLEAGLAAGLVAGLGAVLAAVPVVGFDAGLIVALNALYESEKKTAFYKVNYLQALILLPKVLLESEMEGYKLDKIKEQVQDERKRCSTQEAERKMMELLPHVSSRLAVYSKFRVRRDFDYRAKEWLHDSISNINDTMIIAHAHFELRRLLREVFVLGVVGSAHSGKTTLVKSVLGEKSAHHTTTGPYDVKLYDGSDELEEETLPVLAFPSGPGKEVDAAHRLCVGICTAFICVVECKTGKIYMYILVFPDIRALARVAHLSVPVLLCVNKCGRVKNKRQASQVLDSYNSAVSREFEGLSSLTQVVLTDFHTTHNRPAWLTGAEGVKYWILDAIQNHKRYVRNAEAELQVFERELSL</sequence>
<evidence type="ECO:0000256" key="1">
    <source>
        <dbReference type="SAM" id="SignalP"/>
    </source>
</evidence>
<dbReference type="KEGG" id="bbel:109485364"/>
<dbReference type="AlphaFoldDB" id="A0A6P5AR43"/>
<feature type="domain" description="Pyrin" evidence="2">
    <location>
        <begin position="264"/>
        <end position="354"/>
    </location>
</feature>
<evidence type="ECO:0000313" key="3">
    <source>
        <dbReference type="Proteomes" id="UP000515135"/>
    </source>
</evidence>
<organism evidence="3 4">
    <name type="scientific">Branchiostoma belcheri</name>
    <name type="common">Amphioxus</name>
    <dbReference type="NCBI Taxonomy" id="7741"/>
    <lineage>
        <taxon>Eukaryota</taxon>
        <taxon>Metazoa</taxon>
        <taxon>Chordata</taxon>
        <taxon>Cephalochordata</taxon>
        <taxon>Leptocardii</taxon>
        <taxon>Amphioxiformes</taxon>
        <taxon>Branchiostomatidae</taxon>
        <taxon>Branchiostoma</taxon>
    </lineage>
</organism>
<dbReference type="PROSITE" id="PS50824">
    <property type="entry name" value="DAPIN"/>
    <property type="match status" value="1"/>
</dbReference>
<dbReference type="SMART" id="SM01289">
    <property type="entry name" value="PYRIN"/>
    <property type="match status" value="1"/>
</dbReference>
<dbReference type="Proteomes" id="UP000515135">
    <property type="component" value="Unplaced"/>
</dbReference>
<dbReference type="InterPro" id="IPR004020">
    <property type="entry name" value="DAPIN"/>
</dbReference>
<dbReference type="InterPro" id="IPR013761">
    <property type="entry name" value="SAM/pointed_sf"/>
</dbReference>
<dbReference type="Gene3D" id="3.40.50.300">
    <property type="entry name" value="P-loop containing nucleotide triphosphate hydrolases"/>
    <property type="match status" value="1"/>
</dbReference>
<keyword evidence="1" id="KW-0732">Signal</keyword>
<dbReference type="SUPFAM" id="SSF47986">
    <property type="entry name" value="DEATH domain"/>
    <property type="match status" value="1"/>
</dbReference>
<evidence type="ECO:0000259" key="2">
    <source>
        <dbReference type="PROSITE" id="PS50824"/>
    </source>
</evidence>
<evidence type="ECO:0000313" key="4">
    <source>
        <dbReference type="RefSeq" id="XP_019644481.1"/>
    </source>
</evidence>
<dbReference type="InterPro" id="IPR011029">
    <property type="entry name" value="DEATH-like_dom_sf"/>
</dbReference>
<gene>
    <name evidence="4" type="primary">LOC109485364</name>
</gene>
<dbReference type="OrthoDB" id="10426004at2759"/>
<feature type="chain" id="PRO_5028418070" evidence="1">
    <location>
        <begin position="23"/>
        <end position="1036"/>
    </location>
</feature>